<dbReference type="CDD" id="cd00955">
    <property type="entry name" value="Transaldolase_like"/>
    <property type="match status" value="1"/>
</dbReference>
<dbReference type="NCBIfam" id="NF002881">
    <property type="entry name" value="PRK03343.1"/>
    <property type="match status" value="1"/>
</dbReference>
<evidence type="ECO:0000256" key="9">
    <source>
        <dbReference type="ARBA" id="ARBA00023270"/>
    </source>
</evidence>
<comment type="similarity">
    <text evidence="4 11">Belongs to the transaldolase family. Type 2 subfamily.</text>
</comment>
<dbReference type="HAMAP" id="MF_00493">
    <property type="entry name" value="Transaldolase_2"/>
    <property type="match status" value="1"/>
</dbReference>
<keyword evidence="6 11" id="KW-0963">Cytoplasm</keyword>
<dbReference type="PROSITE" id="PS01054">
    <property type="entry name" value="TRANSALDOLASE_1"/>
    <property type="match status" value="1"/>
</dbReference>
<name>A0AAU7DT40_9MICO</name>
<comment type="subcellular location">
    <subcellularLocation>
        <location evidence="2 11">Cytoplasm</location>
    </subcellularLocation>
</comment>
<evidence type="ECO:0000256" key="3">
    <source>
        <dbReference type="ARBA" id="ARBA00004857"/>
    </source>
</evidence>
<dbReference type="InterPro" id="IPR018225">
    <property type="entry name" value="Transaldolase_AS"/>
</dbReference>
<keyword evidence="9 11" id="KW-0704">Schiff base</keyword>
<sequence length="372" mass="40178">MSNVSAQDSATTQLSNAGVSIWLDDLSRKRINTGDLENLIATRNVVGVTTNPSIFQNAISSSADYEEDLGKLDPNLDTESAIFELMTTDVRLACKIFEPTYAASNGEDGRVSIEVSPTLAHDTQGTVAQAQYLHDRVDHKGVYIKIPATEAGIEAIAQSLALGISINVTLIFSLSRYAQVLDAYLDGLERAQAAGKDISQIRSVASFFVSRVDTEVDNRLAKVSDQAKAVELKGKAGIANARLAYKLFEETFATPRAQKLIAAGAHLQRPLWASTGVKDPSIRDTAYVEELVAQNTVNTMPAKTLEATFDHGQITVDTITQAYAASQQVIDDLAALGIDIDDVTALLEQEGVDKFIVAWHDVVDTVAAHRKQ</sequence>
<dbReference type="PIRSF" id="PIRSF036915">
    <property type="entry name" value="Trnald_Bac_Plnt"/>
    <property type="match status" value="1"/>
</dbReference>
<organism evidence="12">
    <name type="scientific">Jonesiaceae bacterium BS-20</name>
    <dbReference type="NCBI Taxonomy" id="3120821"/>
    <lineage>
        <taxon>Bacteria</taxon>
        <taxon>Bacillati</taxon>
        <taxon>Actinomycetota</taxon>
        <taxon>Actinomycetes</taxon>
        <taxon>Micrococcales</taxon>
        <taxon>Jonesiaceae</taxon>
    </lineage>
</organism>
<dbReference type="InterPro" id="IPR004732">
    <property type="entry name" value="Transaldolase_2"/>
</dbReference>
<proteinExistence type="inferred from homology"/>
<evidence type="ECO:0000256" key="1">
    <source>
        <dbReference type="ARBA" id="ARBA00003518"/>
    </source>
</evidence>
<reference evidence="12" key="1">
    <citation type="submission" date="2024-02" db="EMBL/GenBank/DDBJ databases">
        <title>Tomenella chthoni gen. nov. sp. nov., a member of the family Jonesiaceae isolated from bat guano.</title>
        <authorList>
            <person name="Miller S.L."/>
            <person name="King J."/>
            <person name="Sankaranarayanan K."/>
            <person name="Lawson P.A."/>
        </authorList>
    </citation>
    <scope>NUCLEOTIDE SEQUENCE</scope>
    <source>
        <strain evidence="12">BS-20</strain>
    </source>
</reference>
<gene>
    <name evidence="11 12" type="primary">tal</name>
    <name evidence="12" type="ORF">V5R04_08215</name>
</gene>
<evidence type="ECO:0000256" key="2">
    <source>
        <dbReference type="ARBA" id="ARBA00004496"/>
    </source>
</evidence>
<evidence type="ECO:0000256" key="11">
    <source>
        <dbReference type="HAMAP-Rule" id="MF_00493"/>
    </source>
</evidence>
<evidence type="ECO:0000256" key="10">
    <source>
        <dbReference type="ARBA" id="ARBA00048810"/>
    </source>
</evidence>
<comment type="pathway">
    <text evidence="3 11">Carbohydrate degradation; pentose phosphate pathway; D-glyceraldehyde 3-phosphate and beta-D-fructose 6-phosphate from D-ribose 5-phosphate and D-xylulose 5-phosphate (non-oxidative stage): step 2/3.</text>
</comment>
<dbReference type="PANTHER" id="PTHR10683">
    <property type="entry name" value="TRANSALDOLASE"/>
    <property type="match status" value="1"/>
</dbReference>
<accession>A0AAU7DT40</accession>
<dbReference type="NCBIfam" id="TIGR00876">
    <property type="entry name" value="tal_mycobact"/>
    <property type="match status" value="1"/>
</dbReference>
<dbReference type="PANTHER" id="PTHR10683:SF31">
    <property type="entry name" value="TRANSALDOLASE"/>
    <property type="match status" value="1"/>
</dbReference>
<dbReference type="GO" id="GO:0005737">
    <property type="term" value="C:cytoplasm"/>
    <property type="evidence" value="ECO:0007669"/>
    <property type="project" value="UniProtKB-SubCell"/>
</dbReference>
<dbReference type="GO" id="GO:0005975">
    <property type="term" value="P:carbohydrate metabolic process"/>
    <property type="evidence" value="ECO:0007669"/>
    <property type="project" value="InterPro"/>
</dbReference>
<dbReference type="InterPro" id="IPR013785">
    <property type="entry name" value="Aldolase_TIM"/>
</dbReference>
<dbReference type="Gene3D" id="3.20.20.70">
    <property type="entry name" value="Aldolase class I"/>
    <property type="match status" value="1"/>
</dbReference>
<evidence type="ECO:0000256" key="4">
    <source>
        <dbReference type="ARBA" id="ARBA00008426"/>
    </source>
</evidence>
<evidence type="ECO:0000256" key="5">
    <source>
        <dbReference type="ARBA" id="ARBA00013151"/>
    </source>
</evidence>
<dbReference type="SUPFAM" id="SSF51569">
    <property type="entry name" value="Aldolase"/>
    <property type="match status" value="1"/>
</dbReference>
<protein>
    <recommendedName>
        <fullName evidence="5 11">Transaldolase</fullName>
        <ecNumber evidence="5 11">2.2.1.2</ecNumber>
    </recommendedName>
</protein>
<keyword evidence="7 11" id="KW-0808">Transferase</keyword>
<dbReference type="EC" id="2.2.1.2" evidence="5 11"/>
<dbReference type="InterPro" id="IPR001585">
    <property type="entry name" value="TAL/FSA"/>
</dbReference>
<feature type="active site" description="Schiff-base intermediate with substrate" evidence="11">
    <location>
        <position position="145"/>
    </location>
</feature>
<keyword evidence="8 11" id="KW-0570">Pentose shunt</keyword>
<evidence type="ECO:0000313" key="12">
    <source>
        <dbReference type="EMBL" id="XBH20240.1"/>
    </source>
</evidence>
<evidence type="ECO:0000256" key="7">
    <source>
        <dbReference type="ARBA" id="ARBA00022679"/>
    </source>
</evidence>
<dbReference type="AlphaFoldDB" id="A0AAU7DT40"/>
<dbReference type="EMBL" id="CP146203">
    <property type="protein sequence ID" value="XBH20240.1"/>
    <property type="molecule type" value="Genomic_DNA"/>
</dbReference>
<dbReference type="GO" id="GO:0006098">
    <property type="term" value="P:pentose-phosphate shunt"/>
    <property type="evidence" value="ECO:0007669"/>
    <property type="project" value="UniProtKB-UniRule"/>
</dbReference>
<dbReference type="GO" id="GO:0004801">
    <property type="term" value="F:transaldolase activity"/>
    <property type="evidence" value="ECO:0007669"/>
    <property type="project" value="UniProtKB-UniRule"/>
</dbReference>
<evidence type="ECO:0000256" key="8">
    <source>
        <dbReference type="ARBA" id="ARBA00023126"/>
    </source>
</evidence>
<dbReference type="Pfam" id="PF00923">
    <property type="entry name" value="TAL_FSA"/>
    <property type="match status" value="1"/>
</dbReference>
<comment type="catalytic activity">
    <reaction evidence="10 11">
        <text>D-sedoheptulose 7-phosphate + D-glyceraldehyde 3-phosphate = D-erythrose 4-phosphate + beta-D-fructose 6-phosphate</text>
        <dbReference type="Rhea" id="RHEA:17053"/>
        <dbReference type="ChEBI" id="CHEBI:16897"/>
        <dbReference type="ChEBI" id="CHEBI:57483"/>
        <dbReference type="ChEBI" id="CHEBI:57634"/>
        <dbReference type="ChEBI" id="CHEBI:59776"/>
        <dbReference type="EC" id="2.2.1.2"/>
    </reaction>
</comment>
<comment type="function">
    <text evidence="1 11">Transaldolase is important for the balance of metabolites in the pentose-phosphate pathway.</text>
</comment>
<evidence type="ECO:0000256" key="6">
    <source>
        <dbReference type="ARBA" id="ARBA00022490"/>
    </source>
</evidence>